<feature type="transmembrane region" description="Helical" evidence="8">
    <location>
        <begin position="145"/>
        <end position="164"/>
    </location>
</feature>
<dbReference type="InterPro" id="IPR026046">
    <property type="entry name" value="UBIAD1"/>
</dbReference>
<evidence type="ECO:0000256" key="7">
    <source>
        <dbReference type="ARBA" id="ARBA00023136"/>
    </source>
</evidence>
<keyword evidence="6 8" id="KW-1133">Transmembrane helix</keyword>
<organism evidence="9 10">
    <name type="scientific">Oenococcus kitaharae DSM 17330</name>
    <dbReference type="NCBI Taxonomy" id="1045004"/>
    <lineage>
        <taxon>Bacteria</taxon>
        <taxon>Bacillati</taxon>
        <taxon>Bacillota</taxon>
        <taxon>Bacilli</taxon>
        <taxon>Lactobacillales</taxon>
        <taxon>Lactobacillaceae</taxon>
        <taxon>Oenococcus</taxon>
    </lineage>
</organism>
<sequence length="304" mass="34124">MNLKVFLELVEIKAKTASIFPFLLGLLYSAYHFKQVNLISSLIFFIAMLLFNMAVDINDNYQDYKRAQRHHADEFRLKTNVIGVNHLSIKAVGRLMVSFVTISALLGIWLVSRSGWLLLILGIFCFAVGYLYAGGAKPLSALPLGEFFSGFTMGYMIFLITLYLNLAPQKSLSWLIVWQAFLPIGLLALAIAALLLANNICDQKEDLALNRRTIVYYLGKRRALILFNLLYLLGFVSLVCAVWLNLLPKMSLLTLLVIPIIWHNLKAFNAKQVKKETFILAVKNLLVLSLSCTVAVALGVLLHI</sequence>
<comment type="caution">
    <text evidence="9">The sequence shown here is derived from an EMBL/GenBank/DDBJ whole genome shotgun (WGS) entry which is preliminary data.</text>
</comment>
<feature type="transmembrane region" description="Helical" evidence="8">
    <location>
        <begin position="116"/>
        <end position="133"/>
    </location>
</feature>
<dbReference type="NCBIfam" id="NF004752">
    <property type="entry name" value="PRK06080.1-4"/>
    <property type="match status" value="1"/>
</dbReference>
<comment type="subcellular location">
    <subcellularLocation>
        <location evidence="1">Membrane</location>
        <topology evidence="1">Multi-pass membrane protein</topology>
    </subcellularLocation>
</comment>
<evidence type="ECO:0000256" key="3">
    <source>
        <dbReference type="ARBA" id="ARBA00022428"/>
    </source>
</evidence>
<evidence type="ECO:0000256" key="6">
    <source>
        <dbReference type="ARBA" id="ARBA00022989"/>
    </source>
</evidence>
<reference evidence="9 10" key="1">
    <citation type="journal article" date="2012" name="PLoS ONE">
        <title>Functional divergence in the genus oenococcus as predicted by genome sequencing of the newly-described species, Oenococcus kitaharae.</title>
        <authorList>
            <person name="Borneman A.R."/>
            <person name="McCarthy J.M."/>
            <person name="Chambers P.J."/>
            <person name="Bartowsky E.J."/>
        </authorList>
    </citation>
    <scope>NUCLEOTIDE SEQUENCE [LARGE SCALE GENOMIC DNA]</scope>
    <source>
        <strain evidence="10">DSM17330</strain>
    </source>
</reference>
<gene>
    <name evidence="9" type="ORF">OKIT_1400</name>
</gene>
<dbReference type="PATRIC" id="fig|1045004.4.peg.1375"/>
<keyword evidence="3" id="KW-0474">Menaquinone biosynthesis</keyword>
<evidence type="ECO:0000256" key="4">
    <source>
        <dbReference type="ARBA" id="ARBA00022679"/>
    </source>
</evidence>
<comment type="pathway">
    <text evidence="2">Quinol/quinone metabolism; menaquinone biosynthesis.</text>
</comment>
<dbReference type="GO" id="GO:0009234">
    <property type="term" value="P:menaquinone biosynthetic process"/>
    <property type="evidence" value="ECO:0007669"/>
    <property type="project" value="UniProtKB-UniPathway"/>
</dbReference>
<dbReference type="Proteomes" id="UP000004959">
    <property type="component" value="Chromosome"/>
</dbReference>
<feature type="transmembrane region" description="Helical" evidence="8">
    <location>
        <begin position="280"/>
        <end position="302"/>
    </location>
</feature>
<evidence type="ECO:0000313" key="10">
    <source>
        <dbReference type="Proteomes" id="UP000004959"/>
    </source>
</evidence>
<dbReference type="AlphaFoldDB" id="G9WFW0"/>
<feature type="transmembrane region" description="Helical" evidence="8">
    <location>
        <begin position="176"/>
        <end position="201"/>
    </location>
</feature>
<evidence type="ECO:0000313" key="9">
    <source>
        <dbReference type="EMBL" id="EHN59483.1"/>
    </source>
</evidence>
<dbReference type="Pfam" id="PF01040">
    <property type="entry name" value="UbiA"/>
    <property type="match status" value="1"/>
</dbReference>
<dbReference type="InterPro" id="IPR044878">
    <property type="entry name" value="UbiA_sf"/>
</dbReference>
<keyword evidence="4 9" id="KW-0808">Transferase</keyword>
<dbReference type="CDD" id="cd13962">
    <property type="entry name" value="PT_UbiA_UBIAD1"/>
    <property type="match status" value="1"/>
</dbReference>
<dbReference type="HOGENOM" id="CLU_043611_3_1_9"/>
<dbReference type="Gene3D" id="1.10.357.140">
    <property type="entry name" value="UbiA prenyltransferase"/>
    <property type="match status" value="1"/>
</dbReference>
<dbReference type="GO" id="GO:0016020">
    <property type="term" value="C:membrane"/>
    <property type="evidence" value="ECO:0007669"/>
    <property type="project" value="UniProtKB-SubCell"/>
</dbReference>
<accession>G9WFW0</accession>
<keyword evidence="10" id="KW-1185">Reference proteome</keyword>
<evidence type="ECO:0000256" key="8">
    <source>
        <dbReference type="SAM" id="Phobius"/>
    </source>
</evidence>
<name>G9WFW0_9LACO</name>
<evidence type="ECO:0000256" key="1">
    <source>
        <dbReference type="ARBA" id="ARBA00004141"/>
    </source>
</evidence>
<dbReference type="eggNOG" id="COG1575">
    <property type="taxonomic scope" value="Bacteria"/>
</dbReference>
<dbReference type="EMBL" id="AFVZ01000001">
    <property type="protein sequence ID" value="EHN59483.1"/>
    <property type="molecule type" value="Genomic_DNA"/>
</dbReference>
<evidence type="ECO:0000256" key="2">
    <source>
        <dbReference type="ARBA" id="ARBA00004863"/>
    </source>
</evidence>
<feature type="transmembrane region" description="Helical" evidence="8">
    <location>
        <begin position="250"/>
        <end position="268"/>
    </location>
</feature>
<keyword evidence="5 8" id="KW-0812">Transmembrane</keyword>
<protein>
    <submittedName>
        <fullName evidence="9">Putative prenyltransferase</fullName>
    </submittedName>
</protein>
<dbReference type="InterPro" id="IPR000537">
    <property type="entry name" value="UbiA_prenyltransferase"/>
</dbReference>
<feature type="transmembrane region" description="Helical" evidence="8">
    <location>
        <begin position="37"/>
        <end position="55"/>
    </location>
</feature>
<feature type="transmembrane region" description="Helical" evidence="8">
    <location>
        <begin position="91"/>
        <end position="110"/>
    </location>
</feature>
<dbReference type="PIRSF" id="PIRSF005355">
    <property type="entry name" value="UBIAD1"/>
    <property type="match status" value="1"/>
</dbReference>
<dbReference type="STRING" id="336988.NT96_00640"/>
<proteinExistence type="predicted"/>
<evidence type="ECO:0000256" key="5">
    <source>
        <dbReference type="ARBA" id="ARBA00022692"/>
    </source>
</evidence>
<dbReference type="PANTHER" id="PTHR13929">
    <property type="entry name" value="1,4-DIHYDROXY-2-NAPHTHOATE OCTAPRENYLTRANSFERASE"/>
    <property type="match status" value="1"/>
</dbReference>
<keyword evidence="7 8" id="KW-0472">Membrane</keyword>
<feature type="transmembrane region" description="Helical" evidence="8">
    <location>
        <begin position="222"/>
        <end position="244"/>
    </location>
</feature>
<dbReference type="RefSeq" id="WP_007746429.1">
    <property type="nucleotide sequence ID" value="NZ_CM001398.1"/>
</dbReference>
<dbReference type="GO" id="GO:0042371">
    <property type="term" value="P:vitamin K biosynthetic process"/>
    <property type="evidence" value="ECO:0007669"/>
    <property type="project" value="TreeGrafter"/>
</dbReference>
<dbReference type="OrthoDB" id="9767568at2"/>
<dbReference type="GO" id="GO:0004659">
    <property type="term" value="F:prenyltransferase activity"/>
    <property type="evidence" value="ECO:0007669"/>
    <property type="project" value="InterPro"/>
</dbReference>
<dbReference type="PANTHER" id="PTHR13929:SF0">
    <property type="entry name" value="UBIA PRENYLTRANSFERASE DOMAIN-CONTAINING PROTEIN 1"/>
    <property type="match status" value="1"/>
</dbReference>
<dbReference type="UniPathway" id="UPA00079"/>